<dbReference type="Pfam" id="PF01230">
    <property type="entry name" value="HIT"/>
    <property type="match status" value="1"/>
</dbReference>
<evidence type="ECO:0000259" key="9">
    <source>
        <dbReference type="PROSITE" id="PS51084"/>
    </source>
</evidence>
<dbReference type="FunFam" id="3.30.428.10:FF:000011">
    <property type="entry name" value="Fragile histidine triad"/>
    <property type="match status" value="1"/>
</dbReference>
<keyword evidence="1" id="KW-0547">Nucleotide-binding</keyword>
<name>A0A9C7PSA4_9RHOD</name>
<dbReference type="SUPFAM" id="SSF54197">
    <property type="entry name" value="HIT-like"/>
    <property type="match status" value="1"/>
</dbReference>
<feature type="domain" description="HIT" evidence="9">
    <location>
        <begin position="51"/>
        <end position="157"/>
    </location>
</feature>
<dbReference type="PANTHER" id="PTHR46243:SF1">
    <property type="entry name" value="BIS(5'-ADENOSYL)-TRIPHOSPHATASE"/>
    <property type="match status" value="1"/>
</dbReference>
<dbReference type="Proteomes" id="UP001061958">
    <property type="component" value="Unassembled WGS sequence"/>
</dbReference>
<evidence type="ECO:0000256" key="4">
    <source>
        <dbReference type="PIRSR" id="PIRSR601310-3"/>
    </source>
</evidence>
<dbReference type="PROSITE" id="PS51084">
    <property type="entry name" value="HIT_2"/>
    <property type="match status" value="1"/>
</dbReference>
<sequence length="205" mass="23846">MIYCWHWNASFQTSFTSRLAKLFSSVGGVGKFRNTLSVMEFTNEAFSGNFHFGPFLLKKSVEVFYNSKLSYGIVNLKPIVPGHVLVIPKRVVKRFQELNLDEVYDLWQSAQLIGGRLEQYYQVDAMTYCIQDGKAAGQTVPHVHIHVIPRRIGDFERNDQLYEMLEASSKDSHGSRKWEIDSEQRRERTEEEMEKETKVLRTLFV</sequence>
<evidence type="ECO:0000256" key="8">
    <source>
        <dbReference type="SAM" id="MobiDB-lite"/>
    </source>
</evidence>
<dbReference type="InterPro" id="IPR051884">
    <property type="entry name" value="Bis(5'-adenosyl)-TPase_reg"/>
</dbReference>
<dbReference type="AlphaFoldDB" id="A0A9C7PSA4"/>
<feature type="active site" description="Tele-AMP-histidine intermediate" evidence="3">
    <location>
        <position position="144"/>
    </location>
</feature>
<evidence type="ECO:0000313" key="11">
    <source>
        <dbReference type="Proteomes" id="UP001061958"/>
    </source>
</evidence>
<evidence type="ECO:0000256" key="3">
    <source>
        <dbReference type="PIRSR" id="PIRSR601310-1"/>
    </source>
</evidence>
<organism evidence="10 11">
    <name type="scientific">Galdieria partita</name>
    <dbReference type="NCBI Taxonomy" id="83374"/>
    <lineage>
        <taxon>Eukaryota</taxon>
        <taxon>Rhodophyta</taxon>
        <taxon>Bangiophyceae</taxon>
        <taxon>Galdieriales</taxon>
        <taxon>Galdieriaceae</taxon>
        <taxon>Galdieria</taxon>
    </lineage>
</organism>
<dbReference type="GO" id="GO:0016787">
    <property type="term" value="F:hydrolase activity"/>
    <property type="evidence" value="ECO:0007669"/>
    <property type="project" value="UniProtKB-KW"/>
</dbReference>
<dbReference type="PRINTS" id="PR00332">
    <property type="entry name" value="HISTRIAD"/>
</dbReference>
<accession>A0A9C7PSA4</accession>
<dbReference type="InterPro" id="IPR001310">
    <property type="entry name" value="Histidine_triad_HIT"/>
</dbReference>
<reference evidence="10" key="2">
    <citation type="submission" date="2022-01" db="EMBL/GenBank/DDBJ databases">
        <authorList>
            <person name="Hirooka S."/>
            <person name="Miyagishima S.Y."/>
        </authorList>
    </citation>
    <scope>NUCLEOTIDE SEQUENCE</scope>
    <source>
        <strain evidence="10">NBRC 102759</strain>
    </source>
</reference>
<evidence type="ECO:0000256" key="6">
    <source>
        <dbReference type="PIRSR" id="PIRSR639383-3"/>
    </source>
</evidence>
<gene>
    <name evidence="10" type="ORF">GpartN1_g1376.t1</name>
</gene>
<feature type="site" description="Important for induction of apoptosis" evidence="6">
    <location>
        <position position="162"/>
    </location>
</feature>
<evidence type="ECO:0000256" key="5">
    <source>
        <dbReference type="PIRSR" id="PIRSR639383-2"/>
    </source>
</evidence>
<comment type="caution">
    <text evidence="10">The sequence shown here is derived from an EMBL/GenBank/DDBJ whole genome shotgun (WGS) entry which is preliminary data.</text>
</comment>
<keyword evidence="11" id="KW-1185">Reference proteome</keyword>
<feature type="region of interest" description="Disordered" evidence="8">
    <location>
        <begin position="173"/>
        <end position="194"/>
    </location>
</feature>
<dbReference type="PANTHER" id="PTHR46243">
    <property type="entry name" value="BIS(5'-ADENOSYL)-TRIPHOSPHATASE"/>
    <property type="match status" value="1"/>
</dbReference>
<dbReference type="InterPro" id="IPR019808">
    <property type="entry name" value="Histidine_triad_CS"/>
</dbReference>
<evidence type="ECO:0000256" key="1">
    <source>
        <dbReference type="ARBA" id="ARBA00022741"/>
    </source>
</evidence>
<feature type="binding site" evidence="5">
    <location>
        <position position="146"/>
    </location>
    <ligand>
        <name>substrate</name>
    </ligand>
</feature>
<keyword evidence="2" id="KW-0378">Hydrolase</keyword>
<dbReference type="GO" id="GO:0000166">
    <property type="term" value="F:nucleotide binding"/>
    <property type="evidence" value="ECO:0007669"/>
    <property type="project" value="UniProtKB-KW"/>
</dbReference>
<feature type="binding site" evidence="5">
    <location>
        <position position="131"/>
    </location>
    <ligand>
        <name>substrate</name>
    </ligand>
</feature>
<feature type="binding site" evidence="5">
    <location>
        <position position="75"/>
    </location>
    <ligand>
        <name>substrate</name>
    </ligand>
</feature>
<dbReference type="CDD" id="cd01275">
    <property type="entry name" value="FHIT"/>
    <property type="match status" value="1"/>
</dbReference>
<protein>
    <recommendedName>
        <fullName evidence="9">HIT domain-containing protein</fullName>
    </recommendedName>
</protein>
<reference evidence="10" key="1">
    <citation type="journal article" date="2022" name="Proc. Natl. Acad. Sci. U.S.A.">
        <title>Life cycle and functional genomics of the unicellular red alga Galdieria for elucidating algal and plant evolution and industrial use.</title>
        <authorList>
            <person name="Hirooka S."/>
            <person name="Itabashi T."/>
            <person name="Ichinose T.M."/>
            <person name="Onuma R."/>
            <person name="Fujiwara T."/>
            <person name="Yamashita S."/>
            <person name="Jong L.W."/>
            <person name="Tomita R."/>
            <person name="Iwane A.H."/>
            <person name="Miyagishima S.Y."/>
        </authorList>
    </citation>
    <scope>NUCLEOTIDE SEQUENCE</scope>
    <source>
        <strain evidence="10">NBRC 102759</strain>
    </source>
</reference>
<feature type="binding site" evidence="5">
    <location>
        <begin position="137"/>
        <end position="140"/>
    </location>
    <ligand>
        <name>substrate</name>
    </ligand>
</feature>
<proteinExistence type="predicted"/>
<dbReference type="PROSITE" id="PS00892">
    <property type="entry name" value="HIT_1"/>
    <property type="match status" value="1"/>
</dbReference>
<evidence type="ECO:0000256" key="7">
    <source>
        <dbReference type="PROSITE-ProRule" id="PRU00464"/>
    </source>
</evidence>
<dbReference type="InterPro" id="IPR039383">
    <property type="entry name" value="FHIT"/>
</dbReference>
<feature type="short sequence motif" description="Histidine triad motif" evidence="4 7">
    <location>
        <begin position="142"/>
        <end position="146"/>
    </location>
</feature>
<dbReference type="InterPro" id="IPR036265">
    <property type="entry name" value="HIT-like_sf"/>
</dbReference>
<evidence type="ECO:0000313" key="10">
    <source>
        <dbReference type="EMBL" id="GJQ09585.1"/>
    </source>
</evidence>
<dbReference type="Gene3D" id="3.30.428.10">
    <property type="entry name" value="HIT-like"/>
    <property type="match status" value="1"/>
</dbReference>
<evidence type="ECO:0000256" key="2">
    <source>
        <dbReference type="ARBA" id="ARBA00022801"/>
    </source>
</evidence>
<dbReference type="EMBL" id="BQMJ01000009">
    <property type="protein sequence ID" value="GJQ09585.1"/>
    <property type="molecule type" value="Genomic_DNA"/>
</dbReference>
<dbReference type="OrthoDB" id="680339at2759"/>
<dbReference type="InterPro" id="IPR011146">
    <property type="entry name" value="HIT-like"/>
</dbReference>